<dbReference type="EMBL" id="WNWS01000264">
    <property type="protein sequence ID" value="KAE9972635.1"/>
    <property type="molecule type" value="Genomic_DNA"/>
</dbReference>
<accession>A0A8H3UM58</accession>
<dbReference type="AlphaFoldDB" id="A0A8H3UM58"/>
<name>A0A8H3UM58_VENIN</name>
<protein>
    <submittedName>
        <fullName evidence="1">Uncharacterized protein</fullName>
    </submittedName>
</protein>
<evidence type="ECO:0000313" key="1">
    <source>
        <dbReference type="EMBL" id="KAE9972635.1"/>
    </source>
</evidence>
<evidence type="ECO:0000313" key="2">
    <source>
        <dbReference type="Proteomes" id="UP000447873"/>
    </source>
</evidence>
<dbReference type="Proteomes" id="UP000447873">
    <property type="component" value="Unassembled WGS sequence"/>
</dbReference>
<comment type="caution">
    <text evidence="1">The sequence shown here is derived from an EMBL/GenBank/DDBJ whole genome shotgun (WGS) entry which is preliminary data.</text>
</comment>
<reference evidence="1 2" key="1">
    <citation type="submission" date="2018-12" db="EMBL/GenBank/DDBJ databases">
        <title>Venturia inaequalis Genome Resource.</title>
        <authorList>
            <person name="Lichtner F.J."/>
        </authorList>
    </citation>
    <scope>NUCLEOTIDE SEQUENCE [LARGE SCALE GENOMIC DNA]</scope>
    <source>
        <strain evidence="1 2">120213</strain>
    </source>
</reference>
<sequence>MSSPILSDQAVRPPRTEARTRKAVFYRTLLNIPTQTVSLPTSSSKFVPKAAATPAPKTTFLSLPLEIRQNIFYLSYDTQDSRLARTKAPQSLHKDVLHSRRNCRLRYSDARWEEMYLTNEIKSRALDDSVEMANWCEQILQTHASFEGETQWVEAKWAGELAELKMKVKKELWECGAKCYDVKNWGTM</sequence>
<proteinExistence type="predicted"/>
<organism evidence="1 2">
    <name type="scientific">Venturia inaequalis</name>
    <name type="common">Apple scab fungus</name>
    <dbReference type="NCBI Taxonomy" id="5025"/>
    <lineage>
        <taxon>Eukaryota</taxon>
        <taxon>Fungi</taxon>
        <taxon>Dikarya</taxon>
        <taxon>Ascomycota</taxon>
        <taxon>Pezizomycotina</taxon>
        <taxon>Dothideomycetes</taxon>
        <taxon>Pleosporomycetidae</taxon>
        <taxon>Venturiales</taxon>
        <taxon>Venturiaceae</taxon>
        <taxon>Venturia</taxon>
    </lineage>
</organism>
<gene>
    <name evidence="1" type="ORF">EG328_004893</name>
</gene>